<dbReference type="Pfam" id="PF00129">
    <property type="entry name" value="MHC_I"/>
    <property type="match status" value="1"/>
</dbReference>
<accession>A0A3Q2XIX4</accession>
<dbReference type="STRING" id="109280.ENSHCOP00000004455"/>
<evidence type="ECO:0000313" key="4">
    <source>
        <dbReference type="Proteomes" id="UP000264820"/>
    </source>
</evidence>
<dbReference type="GO" id="GO:0006955">
    <property type="term" value="P:immune response"/>
    <property type="evidence" value="ECO:0007669"/>
    <property type="project" value="TreeGrafter"/>
</dbReference>
<dbReference type="SUPFAM" id="SSF48726">
    <property type="entry name" value="Immunoglobulin"/>
    <property type="match status" value="1"/>
</dbReference>
<keyword evidence="4" id="KW-1185">Reference proteome</keyword>
<dbReference type="InterPro" id="IPR037055">
    <property type="entry name" value="MHC_I-like_Ag-recog_sf"/>
</dbReference>
<dbReference type="GO" id="GO:0005615">
    <property type="term" value="C:extracellular space"/>
    <property type="evidence" value="ECO:0007669"/>
    <property type="project" value="TreeGrafter"/>
</dbReference>
<dbReference type="GeneTree" id="ENSGT01120000271828"/>
<dbReference type="PANTHER" id="PTHR16675">
    <property type="entry name" value="MHC CLASS I-RELATED"/>
    <property type="match status" value="1"/>
</dbReference>
<dbReference type="AlphaFoldDB" id="A0A3Q2XIX4"/>
<reference evidence="3" key="2">
    <citation type="submission" date="2025-09" db="UniProtKB">
        <authorList>
            <consortium name="Ensembl"/>
        </authorList>
    </citation>
    <scope>IDENTIFICATION</scope>
</reference>
<dbReference type="InterPro" id="IPR003597">
    <property type="entry name" value="Ig_C1-set"/>
</dbReference>
<dbReference type="GO" id="GO:0009897">
    <property type="term" value="C:external side of plasma membrane"/>
    <property type="evidence" value="ECO:0007669"/>
    <property type="project" value="TreeGrafter"/>
</dbReference>
<dbReference type="Proteomes" id="UP000264820">
    <property type="component" value="Unplaced"/>
</dbReference>
<dbReference type="Gene3D" id="3.30.500.10">
    <property type="entry name" value="MHC class I-like antigen recognition-like"/>
    <property type="match status" value="1"/>
</dbReference>
<dbReference type="InterPro" id="IPR013783">
    <property type="entry name" value="Ig-like_fold"/>
</dbReference>
<dbReference type="PROSITE" id="PS50835">
    <property type="entry name" value="IG_LIKE"/>
    <property type="match status" value="1"/>
</dbReference>
<name>A0A3Q2XIX4_HIPCM</name>
<sequence length="355" mass="40922">LKTFHELNLMHTLKVFTSSSQIARLPEFWEVTYVDGIQILHFDSNSRKTKAKLDWVNKITAEDPEFWKQENENNIVNEQVSKVNIEIAKEHFNHTGGLFPFNLTNGCEWVDETDDVHGWEDCSYDGGDLISFEPRTTRWIAAHPQASITKNKLDQNVGLNEYKQHSLPELCPFLLKNHVSNGRDFLMRTELPTVSLLQKTPSSPVTCHPTGFYPATSALFWRKDDKELHEYVESGKLLPNRDGTFQTTAHLKVEVTPDAEGEYECVFQLAGVKEAVVVKLDSRSILSNAETERMLRVQCALTQKYRILITRTQRPPPPTHTHTHLCHIFYLALSIFTFFFPNEYDKGLKSFTWLH</sequence>
<dbReference type="Gene3D" id="2.60.40.10">
    <property type="entry name" value="Immunoglobulins"/>
    <property type="match status" value="1"/>
</dbReference>
<dbReference type="SUPFAM" id="SSF54452">
    <property type="entry name" value="MHC antigen-recognition domain"/>
    <property type="match status" value="1"/>
</dbReference>
<dbReference type="InterPro" id="IPR007110">
    <property type="entry name" value="Ig-like_dom"/>
</dbReference>
<protein>
    <recommendedName>
        <fullName evidence="2">Ig-like domain-containing protein</fullName>
    </recommendedName>
</protein>
<dbReference type="InterPro" id="IPR011161">
    <property type="entry name" value="MHC_I-like_Ag-recog"/>
</dbReference>
<reference evidence="3" key="1">
    <citation type="submission" date="2025-08" db="UniProtKB">
        <authorList>
            <consortium name="Ensembl"/>
        </authorList>
    </citation>
    <scope>IDENTIFICATION</scope>
</reference>
<dbReference type="InterPro" id="IPR050208">
    <property type="entry name" value="MHC_class-I_related"/>
</dbReference>
<evidence type="ECO:0000313" key="3">
    <source>
        <dbReference type="Ensembl" id="ENSHCOP00000004455.1"/>
    </source>
</evidence>
<dbReference type="InterPro" id="IPR036179">
    <property type="entry name" value="Ig-like_dom_sf"/>
</dbReference>
<dbReference type="PANTHER" id="PTHR16675:SF237">
    <property type="entry name" value="MHC CLASS I ANTIGEN TRANSCRIPT VARIANT 1-RELATED"/>
    <property type="match status" value="1"/>
</dbReference>
<evidence type="ECO:0000256" key="1">
    <source>
        <dbReference type="ARBA" id="ARBA00023180"/>
    </source>
</evidence>
<dbReference type="InterPro" id="IPR011162">
    <property type="entry name" value="MHC_I/II-like_Ag-recog"/>
</dbReference>
<proteinExistence type="predicted"/>
<organism evidence="3 4">
    <name type="scientific">Hippocampus comes</name>
    <name type="common">Tiger tail seahorse</name>
    <dbReference type="NCBI Taxonomy" id="109280"/>
    <lineage>
        <taxon>Eukaryota</taxon>
        <taxon>Metazoa</taxon>
        <taxon>Chordata</taxon>
        <taxon>Craniata</taxon>
        <taxon>Vertebrata</taxon>
        <taxon>Euteleostomi</taxon>
        <taxon>Actinopterygii</taxon>
        <taxon>Neopterygii</taxon>
        <taxon>Teleostei</taxon>
        <taxon>Neoteleostei</taxon>
        <taxon>Acanthomorphata</taxon>
        <taxon>Syngnathiaria</taxon>
        <taxon>Syngnathiformes</taxon>
        <taxon>Syngnathoidei</taxon>
        <taxon>Syngnathidae</taxon>
        <taxon>Hippocampus</taxon>
    </lineage>
</organism>
<feature type="domain" description="Ig-like" evidence="2">
    <location>
        <begin position="192"/>
        <end position="265"/>
    </location>
</feature>
<dbReference type="Pfam" id="PF07654">
    <property type="entry name" value="C1-set"/>
    <property type="match status" value="1"/>
</dbReference>
<evidence type="ECO:0000259" key="2">
    <source>
        <dbReference type="PROSITE" id="PS50835"/>
    </source>
</evidence>
<keyword evidence="1" id="KW-0325">Glycoprotein</keyword>
<dbReference type="Ensembl" id="ENSHCOT00000007014.1">
    <property type="protein sequence ID" value="ENSHCOP00000004455.1"/>
    <property type="gene ID" value="ENSHCOG00000000189.1"/>
</dbReference>
<dbReference type="SMART" id="SM00407">
    <property type="entry name" value="IGc1"/>
    <property type="match status" value="1"/>
</dbReference>